<protein>
    <submittedName>
        <fullName evidence="1">Uncharacterized protein</fullName>
    </submittedName>
</protein>
<evidence type="ECO:0000313" key="2">
    <source>
        <dbReference type="Proteomes" id="UP000617340"/>
    </source>
</evidence>
<dbReference type="AlphaFoldDB" id="A0A834J203"/>
<dbReference type="EMBL" id="JACSDZ010000023">
    <property type="protein sequence ID" value="KAF7380349.1"/>
    <property type="molecule type" value="Genomic_DNA"/>
</dbReference>
<evidence type="ECO:0000313" key="1">
    <source>
        <dbReference type="EMBL" id="KAF7380349.1"/>
    </source>
</evidence>
<comment type="caution">
    <text evidence="1">The sequence shown here is derived from an EMBL/GenBank/DDBJ whole genome shotgun (WGS) entry which is preliminary data.</text>
</comment>
<proteinExistence type="predicted"/>
<reference evidence="1" key="1">
    <citation type="journal article" date="2020" name="G3 (Bethesda)">
        <title>High-Quality Assemblies for Three Invasive Social Wasps from the &lt;i&gt;Vespula&lt;/i&gt; Genus.</title>
        <authorList>
            <person name="Harrop T.W.R."/>
            <person name="Guhlin J."/>
            <person name="McLaughlin G.M."/>
            <person name="Permina E."/>
            <person name="Stockwell P."/>
            <person name="Gilligan J."/>
            <person name="Le Lec M.F."/>
            <person name="Gruber M.A.M."/>
            <person name="Quinn O."/>
            <person name="Lovegrove M."/>
            <person name="Duncan E.J."/>
            <person name="Remnant E.J."/>
            <person name="Van Eeckhoven J."/>
            <person name="Graham B."/>
            <person name="Knapp R.A."/>
            <person name="Langford K.W."/>
            <person name="Kronenberg Z."/>
            <person name="Press M.O."/>
            <person name="Eacker S.M."/>
            <person name="Wilson-Rankin E.E."/>
            <person name="Purcell J."/>
            <person name="Lester P.J."/>
            <person name="Dearden P.K."/>
        </authorList>
    </citation>
    <scope>NUCLEOTIDE SEQUENCE</scope>
    <source>
        <strain evidence="1">Linc-1</strain>
    </source>
</reference>
<name>A0A834J203_VESGE</name>
<keyword evidence="2" id="KW-1185">Reference proteome</keyword>
<accession>A0A834J203</accession>
<gene>
    <name evidence="1" type="ORF">HZH68_016214</name>
</gene>
<organism evidence="1 2">
    <name type="scientific">Vespula germanica</name>
    <name type="common">German yellow jacket</name>
    <name type="synonym">Paravespula germanica</name>
    <dbReference type="NCBI Taxonomy" id="30212"/>
    <lineage>
        <taxon>Eukaryota</taxon>
        <taxon>Metazoa</taxon>
        <taxon>Ecdysozoa</taxon>
        <taxon>Arthropoda</taxon>
        <taxon>Hexapoda</taxon>
        <taxon>Insecta</taxon>
        <taxon>Pterygota</taxon>
        <taxon>Neoptera</taxon>
        <taxon>Endopterygota</taxon>
        <taxon>Hymenoptera</taxon>
        <taxon>Apocrita</taxon>
        <taxon>Aculeata</taxon>
        <taxon>Vespoidea</taxon>
        <taxon>Vespidae</taxon>
        <taxon>Vespinae</taxon>
        <taxon>Vespula</taxon>
    </lineage>
</organism>
<dbReference type="Proteomes" id="UP000617340">
    <property type="component" value="Unassembled WGS sequence"/>
</dbReference>
<sequence>MTIKHSTSELKQIYIATSCCSIQADDRSYVDNTNVQPSTRLGNKNIFLFPILISKRFYDGDGSISIDKWDIRSLNTSYPETTPLVHINQET</sequence>